<keyword evidence="5" id="KW-0686">Riboflavin biosynthesis</keyword>
<dbReference type="STRING" id="1555241.A0A4P9X0J4"/>
<dbReference type="NCBIfam" id="NF006767">
    <property type="entry name" value="PRK09289.1"/>
    <property type="match status" value="1"/>
</dbReference>
<dbReference type="Proteomes" id="UP000274922">
    <property type="component" value="Unassembled WGS sequence"/>
</dbReference>
<feature type="domain" description="Lumazine-binding" evidence="9">
    <location>
        <begin position="123"/>
        <end position="227"/>
    </location>
</feature>
<dbReference type="Pfam" id="PF00677">
    <property type="entry name" value="Lum_binding"/>
    <property type="match status" value="2"/>
</dbReference>
<dbReference type="PANTHER" id="PTHR21098">
    <property type="entry name" value="RIBOFLAVIN SYNTHASE ALPHA CHAIN"/>
    <property type="match status" value="1"/>
</dbReference>
<comment type="pathway">
    <text evidence="2">Cofactor biosynthesis; riboflavin biosynthesis; riboflavin from 2-hydroxy-3-oxobutyl phosphate and 5-amino-6-(D-ribitylamino)uracil: step 2/2.</text>
</comment>
<keyword evidence="13" id="KW-1185">Reference proteome</keyword>
<reference evidence="10" key="3">
    <citation type="submission" date="2018-08" db="EMBL/GenBank/DDBJ databases">
        <title>Leveraging single-cell genomics to expand the Fungal Tree of Life.</title>
        <authorList>
            <consortium name="DOE Joint Genome Institute"/>
            <person name="Ahrendt S.R."/>
            <person name="Quandt C.A."/>
            <person name="Ciobanu D."/>
            <person name="Clum A."/>
            <person name="Salamov A."/>
            <person name="Andreopoulos B."/>
            <person name="Cheng J.-F."/>
            <person name="Woyke T."/>
            <person name="Pelin A."/>
            <person name="Henrissat B."/>
            <person name="Reynolds N."/>
            <person name="Benny G.L."/>
            <person name="Smith M.E."/>
            <person name="James T.Y."/>
            <person name="Grigoriev I.V."/>
        </authorList>
    </citation>
    <scope>NUCLEOTIDE SEQUENCE</scope>
    <source>
        <strain evidence="10">ATCC 52028</strain>
    </source>
</reference>
<evidence type="ECO:0000256" key="8">
    <source>
        <dbReference type="PROSITE-ProRule" id="PRU00524"/>
    </source>
</evidence>
<evidence type="ECO:0000256" key="1">
    <source>
        <dbReference type="ARBA" id="ARBA00002803"/>
    </source>
</evidence>
<dbReference type="GO" id="GO:0004746">
    <property type="term" value="F:riboflavin synthase activity"/>
    <property type="evidence" value="ECO:0007669"/>
    <property type="project" value="UniProtKB-EC"/>
</dbReference>
<dbReference type="CDD" id="cd00402">
    <property type="entry name" value="Riboflavin_synthase_like"/>
    <property type="match status" value="1"/>
</dbReference>
<evidence type="ECO:0000313" key="11">
    <source>
        <dbReference type="EMBL" id="RKO98543.1"/>
    </source>
</evidence>
<dbReference type="PANTHER" id="PTHR21098:SF0">
    <property type="entry name" value="RIBOFLAVIN SYNTHASE"/>
    <property type="match status" value="1"/>
</dbReference>
<dbReference type="InterPro" id="IPR026017">
    <property type="entry name" value="Lumazine-bd_dom"/>
</dbReference>
<evidence type="ECO:0000256" key="3">
    <source>
        <dbReference type="ARBA" id="ARBA00012827"/>
    </source>
</evidence>
<feature type="repeat" description="Lumazine-binding" evidence="8">
    <location>
        <begin position="123"/>
        <end position="227"/>
    </location>
</feature>
<dbReference type="PROSITE" id="PS51177">
    <property type="entry name" value="LUMAZINE_BIND"/>
    <property type="match status" value="2"/>
</dbReference>
<evidence type="ECO:0000256" key="6">
    <source>
        <dbReference type="ARBA" id="ARBA00022679"/>
    </source>
</evidence>
<evidence type="ECO:0000313" key="10">
    <source>
        <dbReference type="EMBL" id="RKO97166.1"/>
    </source>
</evidence>
<dbReference type="FunFam" id="2.40.30.20:FF:000004">
    <property type="entry name" value="Riboflavin synthase, alpha subunit"/>
    <property type="match status" value="1"/>
</dbReference>
<dbReference type="InterPro" id="IPR023366">
    <property type="entry name" value="ATP_synth_asu-like_sf"/>
</dbReference>
<dbReference type="EMBL" id="ML014407">
    <property type="protein sequence ID" value="RKO98543.1"/>
    <property type="molecule type" value="Genomic_DNA"/>
</dbReference>
<protein>
    <recommendedName>
        <fullName evidence="4">Riboflavin synthase</fullName>
        <ecNumber evidence="3">2.5.1.9</ecNumber>
    </recommendedName>
</protein>
<dbReference type="GO" id="GO:0009231">
    <property type="term" value="P:riboflavin biosynthetic process"/>
    <property type="evidence" value="ECO:0007669"/>
    <property type="project" value="UniProtKB-KW"/>
</dbReference>
<dbReference type="EC" id="2.5.1.9" evidence="3"/>
<evidence type="ECO:0000256" key="2">
    <source>
        <dbReference type="ARBA" id="ARBA00004887"/>
    </source>
</evidence>
<comment type="function">
    <text evidence="1">Catalyzes the dismutation of two molecules of 6,7-dimethyl-8-ribityllumazine, resulting in the formation of riboflavin and 5-amino-6-(D-ribitylamino)uracil.</text>
</comment>
<gene>
    <name evidence="10" type="ORF">CAUPRSCDRAFT_9937</name>
    <name evidence="11" type="ORF">CXG81DRAFT_30436</name>
</gene>
<dbReference type="PIRSF" id="PIRSF000498">
    <property type="entry name" value="Riboflavin_syn_A"/>
    <property type="match status" value="1"/>
</dbReference>
<sequence>MFTGLVESMGTVLAVVQNTTTASSAEKAVPATVPAEGKSLFEAQHVLTIRSDDPTYLRDAQLGDSIACDGVCLTVTALLTPPFTVGVAPETLRKTHLGDVSASDRLNLERAAVLGTTRLGGHLVQGHVDVPIVVRDRKIDPPDALLVTLAFQNPVDAAQYGRYVVPKGYVCLDGASLTVVDVDPVHHTFRVMLVAYTQAKITLPRKPIGGRVNLEVDQVGKYVEQCVGAGSVGRDVAQSAAPH</sequence>
<keyword evidence="7" id="KW-0677">Repeat</keyword>
<dbReference type="InterPro" id="IPR001783">
    <property type="entry name" value="Lumazine-bd"/>
</dbReference>
<accession>A0A4P9X0J4</accession>
<dbReference type="SUPFAM" id="SSF63380">
    <property type="entry name" value="Riboflavin synthase domain-like"/>
    <property type="match status" value="2"/>
</dbReference>
<evidence type="ECO:0000256" key="5">
    <source>
        <dbReference type="ARBA" id="ARBA00022619"/>
    </source>
</evidence>
<organism evidence="10 12">
    <name type="scientific">Caulochytrium protostelioides</name>
    <dbReference type="NCBI Taxonomy" id="1555241"/>
    <lineage>
        <taxon>Eukaryota</taxon>
        <taxon>Fungi</taxon>
        <taxon>Fungi incertae sedis</taxon>
        <taxon>Chytridiomycota</taxon>
        <taxon>Chytridiomycota incertae sedis</taxon>
        <taxon>Chytridiomycetes</taxon>
        <taxon>Caulochytriales</taxon>
        <taxon>Caulochytriaceae</taxon>
        <taxon>Caulochytrium</taxon>
    </lineage>
</organism>
<reference evidence="11" key="2">
    <citation type="submission" date="2018-04" db="EMBL/GenBank/DDBJ databases">
        <title>Leveraging single-cell genomics to expand the Fungal Tree of Life.</title>
        <authorList>
            <consortium name="DOE Joint Genome Institute"/>
            <person name="Ahrendt S.R."/>
            <person name="Quandt C.A."/>
            <person name="Ciobanu D."/>
            <person name="Clum A."/>
            <person name="Salamov A."/>
            <person name="Andreopoulos B."/>
            <person name="Cheng J.-F."/>
            <person name="Woyke T."/>
            <person name="Pelin A."/>
            <person name="Henrissat B."/>
            <person name="Benny G.L."/>
            <person name="Smith M.E."/>
            <person name="James T.Y."/>
            <person name="Grigoriev I.V."/>
        </authorList>
    </citation>
    <scope>NUCLEOTIDE SEQUENCE</scope>
    <source>
        <strain evidence="11">ATCC 52028</strain>
    </source>
</reference>
<feature type="repeat" description="Lumazine-binding" evidence="8">
    <location>
        <begin position="1"/>
        <end position="121"/>
    </location>
</feature>
<dbReference type="Proteomes" id="UP000268535">
    <property type="component" value="Unassembled WGS sequence"/>
</dbReference>
<evidence type="ECO:0000259" key="9">
    <source>
        <dbReference type="PROSITE" id="PS51177"/>
    </source>
</evidence>
<dbReference type="InterPro" id="IPR017938">
    <property type="entry name" value="Riboflavin_synthase-like_b-brl"/>
</dbReference>
<keyword evidence="6" id="KW-0808">Transferase</keyword>
<name>A0A4P9X0J4_9FUNG</name>
<proteinExistence type="predicted"/>
<evidence type="ECO:0000256" key="7">
    <source>
        <dbReference type="ARBA" id="ARBA00022737"/>
    </source>
</evidence>
<dbReference type="OrthoDB" id="10258924at2759"/>
<feature type="domain" description="Lumazine-binding" evidence="9">
    <location>
        <begin position="1"/>
        <end position="121"/>
    </location>
</feature>
<dbReference type="Gene3D" id="2.40.30.20">
    <property type="match status" value="2"/>
</dbReference>
<dbReference type="EMBL" id="ML009382">
    <property type="protein sequence ID" value="RKO97166.1"/>
    <property type="molecule type" value="Genomic_DNA"/>
</dbReference>
<reference evidence="12 13" key="1">
    <citation type="journal article" date="2018" name="Nat. Microbiol.">
        <title>Leveraging single-cell genomics to expand the fungal tree of life.</title>
        <authorList>
            <person name="Ahrendt S.R."/>
            <person name="Quandt C.A."/>
            <person name="Ciobanu D."/>
            <person name="Clum A."/>
            <person name="Salamov A."/>
            <person name="Andreopoulos B."/>
            <person name="Cheng J.F."/>
            <person name="Woyke T."/>
            <person name="Pelin A."/>
            <person name="Henrissat B."/>
            <person name="Reynolds N.K."/>
            <person name="Benny G.L."/>
            <person name="Smith M.E."/>
            <person name="James T.Y."/>
            <person name="Grigoriev I.V."/>
        </authorList>
    </citation>
    <scope>NUCLEOTIDE SEQUENCE [LARGE SCALE GENOMIC DNA]</scope>
    <source>
        <strain evidence="12 13">ATCC 52028</strain>
    </source>
</reference>
<evidence type="ECO:0000313" key="12">
    <source>
        <dbReference type="Proteomes" id="UP000268535"/>
    </source>
</evidence>
<evidence type="ECO:0000256" key="4">
    <source>
        <dbReference type="ARBA" id="ARBA00013950"/>
    </source>
</evidence>
<dbReference type="NCBIfam" id="TIGR00187">
    <property type="entry name" value="ribE"/>
    <property type="match status" value="1"/>
</dbReference>
<dbReference type="AlphaFoldDB" id="A0A4P9X0J4"/>
<evidence type="ECO:0000313" key="13">
    <source>
        <dbReference type="Proteomes" id="UP000274922"/>
    </source>
</evidence>